<accession>A0ACC2X5J9</accession>
<proteinExistence type="predicted"/>
<organism evidence="1 2">
    <name type="scientific">Naganishia vaughanmartiniae</name>
    <dbReference type="NCBI Taxonomy" id="1424756"/>
    <lineage>
        <taxon>Eukaryota</taxon>
        <taxon>Fungi</taxon>
        <taxon>Dikarya</taxon>
        <taxon>Basidiomycota</taxon>
        <taxon>Agaricomycotina</taxon>
        <taxon>Tremellomycetes</taxon>
        <taxon>Filobasidiales</taxon>
        <taxon>Filobasidiaceae</taxon>
        <taxon>Naganishia</taxon>
    </lineage>
</organism>
<reference evidence="1" key="1">
    <citation type="submission" date="2023-04" db="EMBL/GenBank/DDBJ databases">
        <title>Draft Genome sequencing of Naganishia species isolated from polar environments using Oxford Nanopore Technology.</title>
        <authorList>
            <person name="Leo P."/>
            <person name="Venkateswaran K."/>
        </authorList>
    </citation>
    <scope>NUCLEOTIDE SEQUENCE</scope>
    <source>
        <strain evidence="1">MNA-CCFEE 5425</strain>
    </source>
</reference>
<gene>
    <name evidence="1" type="ORF">QFC22_003885</name>
</gene>
<sequence length="612" mass="67140">MYRSTVTRVTRNHLNQHLTTIARASAIRSLHIQSPLYSQSVTGTVLDKAKALKTATEQPINVAKEIPAFAGAPGPEVTQTAISRTPLLQLLRTYLVYTICSFPTIVDNSPALLSALTKSKIPGVAAITEYLVRRTFFAQFVGGETTGECTVVMEQLRKEGIGSMLVYSVEVDEDLKAPTGMSEKEMMEKEGDEKVAETLRCLERAGRFEREMQEKYGGEAGGTYIAIKIVSWRGYPDTRLSEADIFLRARKTGLTSDPTVLHRASNTLTRLRERDNGNPVHFPGSPTNVDAQVLARPLAHESSELFNMPKDTACRGGILPGEENLRHGDMELLRGIWKILLKIGQTAKESGIKIAVDAEHSWYQPAIDGYTMLMSQEFNKIDPKEVANPATSPLIYGTYQAYLRRSDGHLAASLKHARENNYTLGVKLVRGAYADQERKKWISDGRAKFGADPIQPTKTATHAAFDGATKSLIAQLAKDIKADPQKAPSVGIFFGTHNGDSCDLIADSLVENGLAEKNEEGRLVTLPGVRGRVCTGQLFGMSDNLTEAVAAKFEVKGAPMVLKYLPYGSLKEVLPYLGRRAIENKSMLNGEGGASFERGRVLREIKRRVGLA</sequence>
<dbReference type="EMBL" id="JASBWU010000010">
    <property type="protein sequence ID" value="KAJ9118665.1"/>
    <property type="molecule type" value="Genomic_DNA"/>
</dbReference>
<protein>
    <submittedName>
        <fullName evidence="1">Uncharacterized protein</fullName>
    </submittedName>
</protein>
<evidence type="ECO:0000313" key="2">
    <source>
        <dbReference type="Proteomes" id="UP001243375"/>
    </source>
</evidence>
<evidence type="ECO:0000313" key="1">
    <source>
        <dbReference type="EMBL" id="KAJ9118665.1"/>
    </source>
</evidence>
<comment type="caution">
    <text evidence="1">The sequence shown here is derived from an EMBL/GenBank/DDBJ whole genome shotgun (WGS) entry which is preliminary data.</text>
</comment>
<keyword evidence="2" id="KW-1185">Reference proteome</keyword>
<name>A0ACC2X5J9_9TREE</name>
<dbReference type="Proteomes" id="UP001243375">
    <property type="component" value="Unassembled WGS sequence"/>
</dbReference>